<organism evidence="3 4">
    <name type="scientific">Natronoglycomyces albus</name>
    <dbReference type="NCBI Taxonomy" id="2811108"/>
    <lineage>
        <taxon>Bacteria</taxon>
        <taxon>Bacillati</taxon>
        <taxon>Actinomycetota</taxon>
        <taxon>Actinomycetes</taxon>
        <taxon>Glycomycetales</taxon>
        <taxon>Glycomycetaceae</taxon>
        <taxon>Natronoglycomyces</taxon>
    </lineage>
</organism>
<feature type="compositionally biased region" description="Basic residues" evidence="1">
    <location>
        <begin position="100"/>
        <end position="109"/>
    </location>
</feature>
<dbReference type="EMBL" id="CP070496">
    <property type="protein sequence ID" value="QSB06754.1"/>
    <property type="molecule type" value="Genomic_DNA"/>
</dbReference>
<evidence type="ECO:0000313" key="3">
    <source>
        <dbReference type="EMBL" id="QSB06754.1"/>
    </source>
</evidence>
<name>A0A895XN23_9ACTN</name>
<evidence type="ECO:0000313" key="4">
    <source>
        <dbReference type="Proteomes" id="UP000662939"/>
    </source>
</evidence>
<keyword evidence="4" id="KW-1185">Reference proteome</keyword>
<dbReference type="AlphaFoldDB" id="A0A895XN23"/>
<dbReference type="RefSeq" id="WP_213172763.1">
    <property type="nucleotide sequence ID" value="NZ_CP070496.1"/>
</dbReference>
<gene>
    <name evidence="3" type="ORF">JQS30_07660</name>
</gene>
<dbReference type="InterPro" id="IPR007278">
    <property type="entry name" value="DUF397"/>
</dbReference>
<feature type="region of interest" description="Disordered" evidence="1">
    <location>
        <begin position="1"/>
        <end position="21"/>
    </location>
</feature>
<feature type="domain" description="DUF397" evidence="2">
    <location>
        <begin position="5"/>
        <end position="60"/>
    </location>
</feature>
<evidence type="ECO:0000256" key="1">
    <source>
        <dbReference type="SAM" id="MobiDB-lite"/>
    </source>
</evidence>
<feature type="region of interest" description="Disordered" evidence="1">
    <location>
        <begin position="87"/>
        <end position="121"/>
    </location>
</feature>
<proteinExistence type="predicted"/>
<reference evidence="3" key="1">
    <citation type="submission" date="2021-02" db="EMBL/GenBank/DDBJ databases">
        <title>Natronoglycomyces albus gen. nov., sp. nov, a haloalkaliphilic actinobacterium from a soda solonchak soil.</title>
        <authorList>
            <person name="Sorokin D.Y."/>
            <person name="Khijniak T.V."/>
            <person name="Zakharycheva A.P."/>
            <person name="Boueva O.V."/>
            <person name="Ariskina E.V."/>
            <person name="Hahnke R.L."/>
            <person name="Bunk B."/>
            <person name="Sproer C."/>
            <person name="Schumann P."/>
            <person name="Evtushenko L.I."/>
            <person name="Kublanov I.V."/>
        </authorList>
    </citation>
    <scope>NUCLEOTIDE SEQUENCE</scope>
    <source>
        <strain evidence="3">DSM 106290</strain>
    </source>
</reference>
<dbReference type="Proteomes" id="UP000662939">
    <property type="component" value="Chromosome"/>
</dbReference>
<dbReference type="KEGG" id="nav:JQS30_07660"/>
<protein>
    <submittedName>
        <fullName evidence="3">DUF397 domain-containing protein</fullName>
    </submittedName>
</protein>
<evidence type="ECO:0000259" key="2">
    <source>
        <dbReference type="Pfam" id="PF04149"/>
    </source>
</evidence>
<sequence>MKLTSWRKSSRSSNSGPDQTCVESRLAEVNQQFRDSKLGDSSPIFTVAKSDFAALLNHVKLPSQRMKVGPREARPLCCLAVAFGSSSRLSRSADAPRGGLRLRRPRSSHGRGLAHVPSWRA</sequence>
<accession>A0A895XN23</accession>
<dbReference type="Pfam" id="PF04149">
    <property type="entry name" value="DUF397"/>
    <property type="match status" value="1"/>
</dbReference>